<dbReference type="EMBL" id="JBEDUW010000006">
    <property type="protein sequence ID" value="KAK9925161.1"/>
    <property type="molecule type" value="Genomic_DNA"/>
</dbReference>
<accession>A0AAW1WMN1</accession>
<organism evidence="1 2">
    <name type="scientific">Rubus argutus</name>
    <name type="common">Southern blackberry</name>
    <dbReference type="NCBI Taxonomy" id="59490"/>
    <lineage>
        <taxon>Eukaryota</taxon>
        <taxon>Viridiplantae</taxon>
        <taxon>Streptophyta</taxon>
        <taxon>Embryophyta</taxon>
        <taxon>Tracheophyta</taxon>
        <taxon>Spermatophyta</taxon>
        <taxon>Magnoliopsida</taxon>
        <taxon>eudicotyledons</taxon>
        <taxon>Gunneridae</taxon>
        <taxon>Pentapetalae</taxon>
        <taxon>rosids</taxon>
        <taxon>fabids</taxon>
        <taxon>Rosales</taxon>
        <taxon>Rosaceae</taxon>
        <taxon>Rosoideae</taxon>
        <taxon>Rosoideae incertae sedis</taxon>
        <taxon>Rubus</taxon>
    </lineage>
</organism>
<proteinExistence type="predicted"/>
<evidence type="ECO:0000313" key="1">
    <source>
        <dbReference type="EMBL" id="KAK9925161.1"/>
    </source>
</evidence>
<gene>
    <name evidence="1" type="ORF">M0R45_033496</name>
</gene>
<evidence type="ECO:0000313" key="2">
    <source>
        <dbReference type="Proteomes" id="UP001457282"/>
    </source>
</evidence>
<comment type="caution">
    <text evidence="1">The sequence shown here is derived from an EMBL/GenBank/DDBJ whole genome shotgun (WGS) entry which is preliminary data.</text>
</comment>
<sequence length="85" mass="9419">MPKRTEMHYFFSRVVQSETIEPAPDLEDWLPVSFCLAKQTRCWYDNQPTLLVKPPQLVAQLYWGIAGGVAAGDALPFAAPAIALA</sequence>
<name>A0AAW1WMN1_RUBAR</name>
<protein>
    <submittedName>
        <fullName evidence="1">Uncharacterized protein</fullName>
    </submittedName>
</protein>
<dbReference type="Proteomes" id="UP001457282">
    <property type="component" value="Unassembled WGS sequence"/>
</dbReference>
<keyword evidence="2" id="KW-1185">Reference proteome</keyword>
<dbReference type="AlphaFoldDB" id="A0AAW1WMN1"/>
<reference evidence="1 2" key="1">
    <citation type="journal article" date="2023" name="G3 (Bethesda)">
        <title>A chromosome-length genome assembly and annotation of blackberry (Rubus argutus, cv. 'Hillquist').</title>
        <authorList>
            <person name="Bruna T."/>
            <person name="Aryal R."/>
            <person name="Dudchenko O."/>
            <person name="Sargent D.J."/>
            <person name="Mead D."/>
            <person name="Buti M."/>
            <person name="Cavallini A."/>
            <person name="Hytonen T."/>
            <person name="Andres J."/>
            <person name="Pham M."/>
            <person name="Weisz D."/>
            <person name="Mascagni F."/>
            <person name="Usai G."/>
            <person name="Natali L."/>
            <person name="Bassil N."/>
            <person name="Fernandez G.E."/>
            <person name="Lomsadze A."/>
            <person name="Armour M."/>
            <person name="Olukolu B."/>
            <person name="Poorten T."/>
            <person name="Britton C."/>
            <person name="Davik J."/>
            <person name="Ashrafi H."/>
            <person name="Aiden E.L."/>
            <person name="Borodovsky M."/>
            <person name="Worthington M."/>
        </authorList>
    </citation>
    <scope>NUCLEOTIDE SEQUENCE [LARGE SCALE GENOMIC DNA]</scope>
    <source>
        <strain evidence="1">PI 553951</strain>
    </source>
</reference>